<dbReference type="Gene3D" id="1.20.81.30">
    <property type="entry name" value="Type II secretion system (T2SS), domain F"/>
    <property type="match status" value="2"/>
</dbReference>
<name>A0ABU9D658_9PROT</name>
<dbReference type="InterPro" id="IPR018076">
    <property type="entry name" value="T2SS_GspF_dom"/>
</dbReference>
<feature type="transmembrane region" description="Helical" evidence="7">
    <location>
        <begin position="225"/>
        <end position="244"/>
    </location>
</feature>
<dbReference type="PRINTS" id="PR00812">
    <property type="entry name" value="BCTERIALGSPF"/>
</dbReference>
<gene>
    <name evidence="9" type="ORF">WOB96_04565</name>
</gene>
<evidence type="ECO:0000256" key="6">
    <source>
        <dbReference type="ARBA" id="ARBA00023136"/>
    </source>
</evidence>
<dbReference type="EMBL" id="JBBPCO010000003">
    <property type="protein sequence ID" value="MEK8089030.1"/>
    <property type="molecule type" value="Genomic_DNA"/>
</dbReference>
<keyword evidence="6 7" id="KW-0472">Membrane</keyword>
<dbReference type="PANTHER" id="PTHR30012">
    <property type="entry name" value="GENERAL SECRETION PATHWAY PROTEIN"/>
    <property type="match status" value="1"/>
</dbReference>
<reference evidence="9 10" key="1">
    <citation type="submission" date="2024-04" db="EMBL/GenBank/DDBJ databases">
        <authorList>
            <person name="Abashina T."/>
            <person name="Shaikin A."/>
        </authorList>
    </citation>
    <scope>NUCLEOTIDE SEQUENCE [LARGE SCALE GENOMIC DNA]</scope>
    <source>
        <strain evidence="9 10">AAFK</strain>
    </source>
</reference>
<organism evidence="9 10">
    <name type="scientific">Thermithiobacillus plumbiphilus</name>
    <dbReference type="NCBI Taxonomy" id="1729899"/>
    <lineage>
        <taxon>Bacteria</taxon>
        <taxon>Pseudomonadati</taxon>
        <taxon>Pseudomonadota</taxon>
        <taxon>Acidithiobacillia</taxon>
        <taxon>Acidithiobacillales</taxon>
        <taxon>Thermithiobacillaceae</taxon>
        <taxon>Thermithiobacillus</taxon>
    </lineage>
</organism>
<keyword evidence="5 7" id="KW-1133">Transmembrane helix</keyword>
<feature type="domain" description="Type II secretion system protein GspF" evidence="8">
    <location>
        <begin position="275"/>
        <end position="397"/>
    </location>
</feature>
<feature type="transmembrane region" description="Helical" evidence="7">
    <location>
        <begin position="378"/>
        <end position="399"/>
    </location>
</feature>
<feature type="transmembrane region" description="Helical" evidence="7">
    <location>
        <begin position="174"/>
        <end position="194"/>
    </location>
</feature>
<evidence type="ECO:0000256" key="3">
    <source>
        <dbReference type="ARBA" id="ARBA00022475"/>
    </source>
</evidence>
<comment type="caution">
    <text evidence="9">The sequence shown here is derived from an EMBL/GenBank/DDBJ whole genome shotgun (WGS) entry which is preliminary data.</text>
</comment>
<protein>
    <submittedName>
        <fullName evidence="9">Type II secretion system F family protein</fullName>
    </submittedName>
</protein>
<evidence type="ECO:0000256" key="7">
    <source>
        <dbReference type="SAM" id="Phobius"/>
    </source>
</evidence>
<comment type="subcellular location">
    <subcellularLocation>
        <location evidence="1">Cell membrane</location>
        <topology evidence="1">Multi-pass membrane protein</topology>
    </subcellularLocation>
</comment>
<evidence type="ECO:0000256" key="5">
    <source>
        <dbReference type="ARBA" id="ARBA00022989"/>
    </source>
</evidence>
<evidence type="ECO:0000313" key="10">
    <source>
        <dbReference type="Proteomes" id="UP001446205"/>
    </source>
</evidence>
<keyword evidence="3" id="KW-1003">Cell membrane</keyword>
<evidence type="ECO:0000313" key="9">
    <source>
        <dbReference type="EMBL" id="MEK8089030.1"/>
    </source>
</evidence>
<dbReference type="InterPro" id="IPR003004">
    <property type="entry name" value="GspF/PilC"/>
</dbReference>
<dbReference type="PANTHER" id="PTHR30012:SF4">
    <property type="entry name" value="MSHA BIOGENESIS PROTEIN MSHG"/>
    <property type="match status" value="1"/>
</dbReference>
<comment type="similarity">
    <text evidence="2">Belongs to the GSP F family.</text>
</comment>
<proteinExistence type="inferred from homology"/>
<dbReference type="Pfam" id="PF00482">
    <property type="entry name" value="T2SSF"/>
    <property type="match status" value="2"/>
</dbReference>
<evidence type="ECO:0000256" key="2">
    <source>
        <dbReference type="ARBA" id="ARBA00005745"/>
    </source>
</evidence>
<sequence length="406" mass="45050">MAEFLYQARNPRGELLNGRLEAGNASAVAAFLNNNSLIPVDIREAPPPSSLQLLIERLRLRRIARKDIIMFARQLYALLRAGVPLLSAIDSLRQTYGMDTQLGRILGEVRADLDAGRSLSEALARHPQAFSELFVSLVAVGENTGNLDATLLALAGYLERDEDTAGKVKRALRYPSFVVIALAVAMAILNYMVIPQFARMFKSAHVDLPIFTKILIATSDFSTKYWWLVLLLGIALWFGARAAVNTDQGRLRWDRYRLRLPVFGSLILKSAMARFARTLQLTGKAGVPILRGIELIARATDNRFIAERLQGMKTGVERGESLTRTAQATHLFPPLVLQMIAVGEESGNIDELMGDVADFYERETAYEIEALSARIEPIMLVIMGTLVLVLALGIFLPMWDMARVAH</sequence>
<feature type="domain" description="Type II secretion system protein GspF" evidence="8">
    <location>
        <begin position="71"/>
        <end position="195"/>
    </location>
</feature>
<dbReference type="Proteomes" id="UP001446205">
    <property type="component" value="Unassembled WGS sequence"/>
</dbReference>
<evidence type="ECO:0000256" key="1">
    <source>
        <dbReference type="ARBA" id="ARBA00004651"/>
    </source>
</evidence>
<evidence type="ECO:0000259" key="8">
    <source>
        <dbReference type="Pfam" id="PF00482"/>
    </source>
</evidence>
<keyword evidence="4 7" id="KW-0812">Transmembrane</keyword>
<accession>A0ABU9D658</accession>
<keyword evidence="10" id="KW-1185">Reference proteome</keyword>
<dbReference type="InterPro" id="IPR042094">
    <property type="entry name" value="T2SS_GspF_sf"/>
</dbReference>
<dbReference type="RefSeq" id="WP_341370096.1">
    <property type="nucleotide sequence ID" value="NZ_JBBPCO010000003.1"/>
</dbReference>
<evidence type="ECO:0000256" key="4">
    <source>
        <dbReference type="ARBA" id="ARBA00022692"/>
    </source>
</evidence>